<proteinExistence type="predicted"/>
<evidence type="ECO:0000313" key="1">
    <source>
        <dbReference type="EMBL" id="EFE51000.1"/>
    </source>
</evidence>
<name>D4DME8_NEIEG</name>
<evidence type="ECO:0000313" key="2">
    <source>
        <dbReference type="Proteomes" id="UP000005536"/>
    </source>
</evidence>
<reference evidence="1 2" key="1">
    <citation type="submission" date="2010-02" db="EMBL/GenBank/DDBJ databases">
        <authorList>
            <person name="Weinstock G."/>
            <person name="Sodergren E."/>
            <person name="Clifton S."/>
            <person name="Fulton L."/>
            <person name="Fulton B."/>
            <person name="Courtney L."/>
            <person name="Fronick C."/>
            <person name="Harrison M."/>
            <person name="Strong C."/>
            <person name="Farmer C."/>
            <person name="Delahaunty K."/>
            <person name="Markovic C."/>
            <person name="Hall O."/>
            <person name="Minx P."/>
            <person name="Tomlinson C."/>
            <person name="Mitreva M."/>
            <person name="Nelson J."/>
            <person name="Hou S."/>
            <person name="Wollam A."/>
            <person name="Pepin K.H."/>
            <person name="Johnson M."/>
            <person name="Bhonagiri V."/>
            <person name="Zhang X."/>
            <person name="Suruliraj S."/>
            <person name="Warren W."/>
            <person name="Chinwalla A."/>
            <person name="Mardis E.R."/>
            <person name="Wilson R.K."/>
        </authorList>
    </citation>
    <scope>NUCLEOTIDE SEQUENCE [LARGE SCALE GENOMIC DNA]</scope>
    <source>
        <strain evidence="1 2">ATCC 29315</strain>
    </source>
</reference>
<protein>
    <submittedName>
        <fullName evidence="1">Uncharacterized protein</fullName>
    </submittedName>
</protein>
<gene>
    <name evidence="1" type="ORF">NEIELOOT_00216</name>
</gene>
<dbReference type="Proteomes" id="UP000005536">
    <property type="component" value="Unassembled WGS sequence"/>
</dbReference>
<comment type="caution">
    <text evidence="1">The sequence shown here is derived from an EMBL/GenBank/DDBJ whole genome shotgun (WGS) entry which is preliminary data.</text>
</comment>
<dbReference type="AlphaFoldDB" id="D4DME8"/>
<dbReference type="EMBL" id="ADBF01000005">
    <property type="protein sequence ID" value="EFE51000.1"/>
    <property type="molecule type" value="Genomic_DNA"/>
</dbReference>
<organism evidence="1 2">
    <name type="scientific">Neisseria elongata subsp. glycolytica ATCC 29315</name>
    <dbReference type="NCBI Taxonomy" id="546263"/>
    <lineage>
        <taxon>Bacteria</taxon>
        <taxon>Pseudomonadati</taxon>
        <taxon>Pseudomonadota</taxon>
        <taxon>Betaproteobacteria</taxon>
        <taxon>Neisseriales</taxon>
        <taxon>Neisseriaceae</taxon>
        <taxon>Neisseria</taxon>
    </lineage>
</organism>
<sequence length="50" mass="6004">MIKRASIKQRRACFNFFPPIRLARPVFRRPFRAWVKMRAQSVCRDGLPDI</sequence>
<accession>D4DME8</accession>